<evidence type="ECO:0000256" key="13">
    <source>
        <dbReference type="ARBA" id="ARBA00068528"/>
    </source>
</evidence>
<evidence type="ECO:0000259" key="16">
    <source>
        <dbReference type="PROSITE" id="PS50157"/>
    </source>
</evidence>
<evidence type="ECO:0000256" key="10">
    <source>
        <dbReference type="ARBA" id="ARBA00023242"/>
    </source>
</evidence>
<evidence type="ECO:0000256" key="1">
    <source>
        <dbReference type="ARBA" id="ARBA00004123"/>
    </source>
</evidence>
<keyword evidence="7" id="KW-0805">Transcription regulation</keyword>
<feature type="domain" description="C2H2-type" evidence="16">
    <location>
        <begin position="39"/>
        <end position="66"/>
    </location>
</feature>
<protein>
    <recommendedName>
        <fullName evidence="13">Regulatory protein MIG1</fullName>
    </recommendedName>
</protein>
<dbReference type="InterPro" id="IPR013087">
    <property type="entry name" value="Znf_C2H2_type"/>
</dbReference>
<feature type="region of interest" description="Disordered" evidence="15">
    <location>
        <begin position="1"/>
        <end position="41"/>
    </location>
</feature>
<feature type="compositionally biased region" description="Polar residues" evidence="15">
    <location>
        <begin position="432"/>
        <end position="445"/>
    </location>
</feature>
<evidence type="ECO:0000256" key="8">
    <source>
        <dbReference type="ARBA" id="ARBA00023125"/>
    </source>
</evidence>
<gene>
    <name evidence="17" type="ORF">KQ657_005140</name>
</gene>
<feature type="compositionally biased region" description="Low complexity" evidence="15">
    <location>
        <begin position="415"/>
        <end position="431"/>
    </location>
</feature>
<dbReference type="GO" id="GO:0000978">
    <property type="term" value="F:RNA polymerase II cis-regulatory region sequence-specific DNA binding"/>
    <property type="evidence" value="ECO:0007669"/>
    <property type="project" value="TreeGrafter"/>
</dbReference>
<dbReference type="PANTHER" id="PTHR47428:SF1">
    <property type="entry name" value="REGULATORY PROTEIN MIG1-RELATED"/>
    <property type="match status" value="1"/>
</dbReference>
<keyword evidence="10" id="KW-0539">Nucleus</keyword>
<dbReference type="GO" id="GO:0005634">
    <property type="term" value="C:nucleus"/>
    <property type="evidence" value="ECO:0007669"/>
    <property type="project" value="UniProtKB-SubCell"/>
</dbReference>
<evidence type="ECO:0000256" key="14">
    <source>
        <dbReference type="PROSITE-ProRule" id="PRU00042"/>
    </source>
</evidence>
<dbReference type="InterPro" id="IPR036236">
    <property type="entry name" value="Znf_C2H2_sf"/>
</dbReference>
<feature type="compositionally biased region" description="Gly residues" evidence="15">
    <location>
        <begin position="132"/>
        <end position="142"/>
    </location>
</feature>
<feature type="region of interest" description="Disordered" evidence="15">
    <location>
        <begin position="415"/>
        <end position="456"/>
    </location>
</feature>
<feature type="region of interest" description="Disordered" evidence="15">
    <location>
        <begin position="353"/>
        <end position="384"/>
    </location>
</feature>
<sequence>MSVEAEQHQQVSEDMQIDSSSSGNNGNRGGRKDSNQRPYKCPMCDKAFHRLEHQTRHIRTHTGEKPHSCNYPGCFKKFSRSDELTRHSRIHTNPNSRRNKNLKKLESLTDIKGSSSSLPPEKMLKIEDMTGSGPGSGSGSGSGSESTTSTQTSPLISTATTVASKVSQALTPPASHSKPVSGGGSPILDEKRFISMSIDDKLLHNHHNTETTTTTMTDSESPPAIKKTLSTMNIDILASAATEELKNLENSKSLPSLTEYFKGGTDDPSSSSSSYHQFPSFNSFSTNNLKYLSDVAMMSNATDNNNNKSVSSAKKPPLNSLSSLQRMTPLYLPQAKPKSIVEDSDLDYVKQRLKRSRPTSPSGLSSTNMIGSNSNSSSSNIRNFTLPNSPVMGLSTINTPLISANNSSTNLTTLLSGPPSSSIKSSTDTQSYFHNVSSPPVSLSMQPPPSKVDSESQLPLLRSLNLDLPTNLIINSGKNPGGS</sequence>
<keyword evidence="9" id="KW-0804">Transcription</keyword>
<evidence type="ECO:0000256" key="12">
    <source>
        <dbReference type="ARBA" id="ARBA00056233"/>
    </source>
</evidence>
<dbReference type="PROSITE" id="PS00028">
    <property type="entry name" value="ZINC_FINGER_C2H2_1"/>
    <property type="match status" value="2"/>
</dbReference>
<evidence type="ECO:0000313" key="18">
    <source>
        <dbReference type="Proteomes" id="UP000790833"/>
    </source>
</evidence>
<evidence type="ECO:0000256" key="2">
    <source>
        <dbReference type="ARBA" id="ARBA00022491"/>
    </source>
</evidence>
<dbReference type="PROSITE" id="PS50157">
    <property type="entry name" value="ZINC_FINGER_C2H2_2"/>
    <property type="match status" value="2"/>
</dbReference>
<evidence type="ECO:0000256" key="5">
    <source>
        <dbReference type="ARBA" id="ARBA00022771"/>
    </source>
</evidence>
<evidence type="ECO:0000256" key="6">
    <source>
        <dbReference type="ARBA" id="ARBA00022833"/>
    </source>
</evidence>
<evidence type="ECO:0000313" key="17">
    <source>
        <dbReference type="EMBL" id="KAG7193941.1"/>
    </source>
</evidence>
<comment type="similarity">
    <text evidence="11">Belongs to the creA/MIG C2H2-type zinc-finger protein family.</text>
</comment>
<evidence type="ECO:0000256" key="9">
    <source>
        <dbReference type="ARBA" id="ARBA00023163"/>
    </source>
</evidence>
<evidence type="ECO:0000256" key="15">
    <source>
        <dbReference type="SAM" id="MobiDB-lite"/>
    </source>
</evidence>
<feature type="compositionally biased region" description="Low complexity" evidence="15">
    <location>
        <begin position="143"/>
        <end position="153"/>
    </location>
</feature>
<dbReference type="PANTHER" id="PTHR47428">
    <property type="entry name" value="REGULATORY PROTEIN MIG1-RELATED"/>
    <property type="match status" value="1"/>
</dbReference>
<keyword evidence="6" id="KW-0862">Zinc</keyword>
<keyword evidence="3" id="KW-0479">Metal-binding</keyword>
<organism evidence="17 18">
    <name type="scientific">Scheffersomyces spartinae</name>
    <dbReference type="NCBI Taxonomy" id="45513"/>
    <lineage>
        <taxon>Eukaryota</taxon>
        <taxon>Fungi</taxon>
        <taxon>Dikarya</taxon>
        <taxon>Ascomycota</taxon>
        <taxon>Saccharomycotina</taxon>
        <taxon>Pichiomycetes</taxon>
        <taxon>Debaryomycetaceae</taxon>
        <taxon>Scheffersomyces</taxon>
    </lineage>
</organism>
<dbReference type="EMBL" id="JAHMUF010000009">
    <property type="protein sequence ID" value="KAG7193941.1"/>
    <property type="molecule type" value="Genomic_DNA"/>
</dbReference>
<evidence type="ECO:0000256" key="3">
    <source>
        <dbReference type="ARBA" id="ARBA00022723"/>
    </source>
</evidence>
<dbReference type="Gene3D" id="3.30.160.60">
    <property type="entry name" value="Classic Zinc Finger"/>
    <property type="match status" value="2"/>
</dbReference>
<feature type="domain" description="C2H2-type" evidence="16">
    <location>
        <begin position="67"/>
        <end position="96"/>
    </location>
</feature>
<dbReference type="AlphaFoldDB" id="A0A9P7VAB9"/>
<evidence type="ECO:0000256" key="7">
    <source>
        <dbReference type="ARBA" id="ARBA00023015"/>
    </source>
</evidence>
<accession>A0A9P7VAB9</accession>
<proteinExistence type="inferred from homology"/>
<name>A0A9P7VAB9_9ASCO</name>
<dbReference type="SMART" id="SM00355">
    <property type="entry name" value="ZnF_C2H2"/>
    <property type="match status" value="2"/>
</dbReference>
<comment type="caution">
    <text evidence="17">The sequence shown here is derived from an EMBL/GenBank/DDBJ whole genome shotgun (WGS) entry which is preliminary data.</text>
</comment>
<reference evidence="17" key="1">
    <citation type="submission" date="2021-03" db="EMBL/GenBank/DDBJ databases">
        <authorList>
            <person name="Palmer J.M."/>
        </authorList>
    </citation>
    <scope>NUCLEOTIDE SEQUENCE</scope>
    <source>
        <strain evidence="17">ARV_011</strain>
    </source>
</reference>
<dbReference type="FunFam" id="3.30.160.60:FF:000152">
    <property type="entry name" value="DNA-binding protein creA"/>
    <property type="match status" value="1"/>
</dbReference>
<dbReference type="SUPFAM" id="SSF57667">
    <property type="entry name" value="beta-beta-alpha zinc fingers"/>
    <property type="match status" value="1"/>
</dbReference>
<keyword evidence="18" id="KW-1185">Reference proteome</keyword>
<dbReference type="Pfam" id="PF00096">
    <property type="entry name" value="zf-C2H2"/>
    <property type="match status" value="2"/>
</dbReference>
<comment type="function">
    <text evidence="12">Involved in glucose repression of glucose metabolism genes.</text>
</comment>
<keyword evidence="2" id="KW-0678">Repressor</keyword>
<dbReference type="GO" id="GO:0000433">
    <property type="term" value="P:carbon catabolite repression of transcription from RNA polymerase II promoter by glucose"/>
    <property type="evidence" value="ECO:0007669"/>
    <property type="project" value="TreeGrafter"/>
</dbReference>
<evidence type="ECO:0000256" key="4">
    <source>
        <dbReference type="ARBA" id="ARBA00022737"/>
    </source>
</evidence>
<keyword evidence="4" id="KW-0677">Repeat</keyword>
<dbReference type="OrthoDB" id="654211at2759"/>
<dbReference type="GeneID" id="66118514"/>
<evidence type="ECO:0000256" key="11">
    <source>
        <dbReference type="ARBA" id="ARBA00038023"/>
    </source>
</evidence>
<feature type="compositionally biased region" description="Low complexity" evidence="15">
    <location>
        <begin position="365"/>
        <end position="380"/>
    </location>
</feature>
<dbReference type="GO" id="GO:0005737">
    <property type="term" value="C:cytoplasm"/>
    <property type="evidence" value="ECO:0007669"/>
    <property type="project" value="TreeGrafter"/>
</dbReference>
<keyword evidence="8" id="KW-0238">DNA-binding</keyword>
<comment type="subcellular location">
    <subcellularLocation>
        <location evidence="1">Nucleus</location>
    </subcellularLocation>
</comment>
<dbReference type="RefSeq" id="XP_043049488.1">
    <property type="nucleotide sequence ID" value="XM_043195783.1"/>
</dbReference>
<dbReference type="FunFam" id="3.30.160.60:FF:000089">
    <property type="entry name" value="DNA-binding protein creA"/>
    <property type="match status" value="1"/>
</dbReference>
<dbReference type="InterPro" id="IPR051007">
    <property type="entry name" value="creA/MIG_C2H2-ZnF"/>
</dbReference>
<feature type="region of interest" description="Disordered" evidence="15">
    <location>
        <begin position="166"/>
        <end position="188"/>
    </location>
</feature>
<dbReference type="GO" id="GO:0008270">
    <property type="term" value="F:zinc ion binding"/>
    <property type="evidence" value="ECO:0007669"/>
    <property type="project" value="UniProtKB-KW"/>
</dbReference>
<dbReference type="Proteomes" id="UP000790833">
    <property type="component" value="Unassembled WGS sequence"/>
</dbReference>
<feature type="region of interest" description="Disordered" evidence="15">
    <location>
        <begin position="108"/>
        <end position="154"/>
    </location>
</feature>
<keyword evidence="5 14" id="KW-0863">Zinc-finger</keyword>